<gene>
    <name evidence="1" type="ORF">O181_023867</name>
</gene>
<name>A0A9Q3GYF0_9BASI</name>
<reference evidence="1" key="1">
    <citation type="submission" date="2021-03" db="EMBL/GenBank/DDBJ databases">
        <title>Draft genome sequence of rust myrtle Austropuccinia psidii MF-1, a brazilian biotype.</title>
        <authorList>
            <person name="Quecine M.C."/>
            <person name="Pachon D.M.R."/>
            <person name="Bonatelli M.L."/>
            <person name="Correr F.H."/>
            <person name="Franceschini L.M."/>
            <person name="Leite T.F."/>
            <person name="Margarido G.R.A."/>
            <person name="Almeida C.A."/>
            <person name="Ferrarezi J.A."/>
            <person name="Labate C.A."/>
        </authorList>
    </citation>
    <scope>NUCLEOTIDE SEQUENCE</scope>
    <source>
        <strain evidence="1">MF-1</strain>
    </source>
</reference>
<dbReference type="Proteomes" id="UP000765509">
    <property type="component" value="Unassembled WGS sequence"/>
</dbReference>
<protein>
    <submittedName>
        <fullName evidence="1">Uncharacterized protein</fullName>
    </submittedName>
</protein>
<proteinExistence type="predicted"/>
<dbReference type="EMBL" id="AVOT02007559">
    <property type="protein sequence ID" value="MBW0484152.1"/>
    <property type="molecule type" value="Genomic_DNA"/>
</dbReference>
<evidence type="ECO:0000313" key="2">
    <source>
        <dbReference type="Proteomes" id="UP000765509"/>
    </source>
</evidence>
<dbReference type="AlphaFoldDB" id="A0A9Q3GYF0"/>
<accession>A0A9Q3GYF0</accession>
<evidence type="ECO:0000313" key="1">
    <source>
        <dbReference type="EMBL" id="MBW0484152.1"/>
    </source>
</evidence>
<comment type="caution">
    <text evidence="1">The sequence shown here is derived from an EMBL/GenBank/DDBJ whole genome shotgun (WGS) entry which is preliminary data.</text>
</comment>
<sequence length="184" mass="20253">MIFFAQPSSLIKKLLLKIQQNFIIQTSTDSSVIPLLPYPQGMTTPKSPHPNKLNYLFAQIRNKPRAQCFQKKILLIPDSPPCQIPSLSKALYKGPPSESSFVPNLGSKTSHQQLQSPQIVPITLPLVPLINTGSIFPKSPSSLNHQNSPTPTLSLASEFENSPQIFQKSSLTLPQFKNLPTSAP</sequence>
<organism evidence="1 2">
    <name type="scientific">Austropuccinia psidii MF-1</name>
    <dbReference type="NCBI Taxonomy" id="1389203"/>
    <lineage>
        <taxon>Eukaryota</taxon>
        <taxon>Fungi</taxon>
        <taxon>Dikarya</taxon>
        <taxon>Basidiomycota</taxon>
        <taxon>Pucciniomycotina</taxon>
        <taxon>Pucciniomycetes</taxon>
        <taxon>Pucciniales</taxon>
        <taxon>Sphaerophragmiaceae</taxon>
        <taxon>Austropuccinia</taxon>
    </lineage>
</organism>
<keyword evidence="2" id="KW-1185">Reference proteome</keyword>